<keyword evidence="3" id="KW-1185">Reference proteome</keyword>
<sequence>MAIKLNLNSPIKFIWNNIHSILFLLGLGILVFTVFLINTIAGLFTLSGVLILLGLLINNIPTGGR</sequence>
<reference evidence="2" key="2">
    <citation type="submission" date="2020-09" db="EMBL/GenBank/DDBJ databases">
        <authorList>
            <person name="Sun Q."/>
            <person name="Ohkuma M."/>
        </authorList>
    </citation>
    <scope>NUCLEOTIDE SEQUENCE</scope>
    <source>
        <strain evidence="2">JCM 15325</strain>
    </source>
</reference>
<dbReference type="InterPro" id="IPR009406">
    <property type="entry name" value="DUF1056"/>
</dbReference>
<accession>A0A917S3Y1</accession>
<keyword evidence="1" id="KW-1133">Transmembrane helix</keyword>
<keyword evidence="1" id="KW-0812">Transmembrane</keyword>
<feature type="transmembrane region" description="Helical" evidence="1">
    <location>
        <begin position="21"/>
        <end position="37"/>
    </location>
</feature>
<keyword evidence="1" id="KW-0472">Membrane</keyword>
<dbReference type="RefSeq" id="WP_188802957.1">
    <property type="nucleotide sequence ID" value="NZ_BMOK01000007.1"/>
</dbReference>
<organism evidence="2 3">
    <name type="scientific">Sporolactobacillus putidus</name>
    <dbReference type="NCBI Taxonomy" id="492735"/>
    <lineage>
        <taxon>Bacteria</taxon>
        <taxon>Bacillati</taxon>
        <taxon>Bacillota</taxon>
        <taxon>Bacilli</taxon>
        <taxon>Bacillales</taxon>
        <taxon>Sporolactobacillaceae</taxon>
        <taxon>Sporolactobacillus</taxon>
    </lineage>
</organism>
<dbReference type="Proteomes" id="UP000654670">
    <property type="component" value="Unassembled WGS sequence"/>
</dbReference>
<evidence type="ECO:0000313" key="3">
    <source>
        <dbReference type="Proteomes" id="UP000654670"/>
    </source>
</evidence>
<evidence type="ECO:0000256" key="1">
    <source>
        <dbReference type="SAM" id="Phobius"/>
    </source>
</evidence>
<feature type="transmembrane region" description="Helical" evidence="1">
    <location>
        <begin position="43"/>
        <end position="60"/>
    </location>
</feature>
<name>A0A917S3Y1_9BACL</name>
<proteinExistence type="predicted"/>
<dbReference type="AlphaFoldDB" id="A0A917S3Y1"/>
<comment type="caution">
    <text evidence="2">The sequence shown here is derived from an EMBL/GenBank/DDBJ whole genome shotgun (WGS) entry which is preliminary data.</text>
</comment>
<protein>
    <submittedName>
        <fullName evidence="2">Uncharacterized protein</fullName>
    </submittedName>
</protein>
<evidence type="ECO:0000313" key="2">
    <source>
        <dbReference type="EMBL" id="GGL55856.1"/>
    </source>
</evidence>
<dbReference type="EMBL" id="BMOK01000007">
    <property type="protein sequence ID" value="GGL55856.1"/>
    <property type="molecule type" value="Genomic_DNA"/>
</dbReference>
<dbReference type="Pfam" id="PF06341">
    <property type="entry name" value="DUF1056"/>
    <property type="match status" value="1"/>
</dbReference>
<reference evidence="2" key="1">
    <citation type="journal article" date="2014" name="Int. J. Syst. Evol. Microbiol.">
        <title>Complete genome sequence of Corynebacterium casei LMG S-19264T (=DSM 44701T), isolated from a smear-ripened cheese.</title>
        <authorList>
            <consortium name="US DOE Joint Genome Institute (JGI-PGF)"/>
            <person name="Walter F."/>
            <person name="Albersmeier A."/>
            <person name="Kalinowski J."/>
            <person name="Ruckert C."/>
        </authorList>
    </citation>
    <scope>NUCLEOTIDE SEQUENCE</scope>
    <source>
        <strain evidence="2">JCM 15325</strain>
    </source>
</reference>
<gene>
    <name evidence="2" type="ORF">GCM10007968_19950</name>
</gene>